<dbReference type="InterPro" id="IPR020835">
    <property type="entry name" value="Catalase_sf"/>
</dbReference>
<comment type="caution">
    <text evidence="1">The sequence shown here is derived from an EMBL/GenBank/DDBJ whole genome shotgun (WGS) entry which is preliminary data.</text>
</comment>
<dbReference type="EMBL" id="JYNV01000284">
    <property type="protein sequence ID" value="KZM20175.1"/>
    <property type="molecule type" value="Genomic_DNA"/>
</dbReference>
<sequence length="180" mass="20535">MQLREKYFHSPLKLGAATKLGTDPIKQAAPFMLPNTNMISHSLYTQSALKFGEWYGRIILFPVLDEMTSRNEKYARSEIQLGTDPSYHPTEDGSVVWDKATVPYQTIATVEFPPQDALTAKRRTFWEDKTELNPGDALTEDQPLESISRLTKTVYEISRKNREAINATQTKRVRSVDELP</sequence>
<dbReference type="AlphaFoldDB" id="A0A162YQZ8"/>
<reference evidence="1 2" key="1">
    <citation type="journal article" date="2016" name="Sci. Rep.">
        <title>Draft genome sequencing and secretome analysis of fungal phytopathogen Ascochyta rabiei provides insight into the necrotrophic effector repertoire.</title>
        <authorList>
            <person name="Verma S."/>
            <person name="Gazara R.K."/>
            <person name="Nizam S."/>
            <person name="Parween S."/>
            <person name="Chattopadhyay D."/>
            <person name="Verma P.K."/>
        </authorList>
    </citation>
    <scope>NUCLEOTIDE SEQUENCE [LARGE SCALE GENOMIC DNA]</scope>
    <source>
        <strain evidence="1 2">ArDII</strain>
    </source>
</reference>
<keyword evidence="2" id="KW-1185">Reference proteome</keyword>
<protein>
    <submittedName>
        <fullName evidence="1">Catalase</fullName>
    </submittedName>
</protein>
<dbReference type="GO" id="GO:0020037">
    <property type="term" value="F:heme binding"/>
    <property type="evidence" value="ECO:0007669"/>
    <property type="project" value="InterPro"/>
</dbReference>
<dbReference type="OrthoDB" id="3358373at2759"/>
<evidence type="ECO:0000313" key="2">
    <source>
        <dbReference type="Proteomes" id="UP000076837"/>
    </source>
</evidence>
<name>A0A162YQZ8_DIDRA</name>
<proteinExistence type="predicted"/>
<gene>
    <name evidence="1" type="ORF">ST47_g8666</name>
</gene>
<dbReference type="SUPFAM" id="SSF56634">
    <property type="entry name" value="Heme-dependent catalase-like"/>
    <property type="match status" value="1"/>
</dbReference>
<accession>A0A162YQZ8</accession>
<evidence type="ECO:0000313" key="1">
    <source>
        <dbReference type="EMBL" id="KZM20175.1"/>
    </source>
</evidence>
<organism evidence="1 2">
    <name type="scientific">Didymella rabiei</name>
    <name type="common">Chickpea ascochyta blight fungus</name>
    <name type="synonym">Mycosphaerella rabiei</name>
    <dbReference type="NCBI Taxonomy" id="5454"/>
    <lineage>
        <taxon>Eukaryota</taxon>
        <taxon>Fungi</taxon>
        <taxon>Dikarya</taxon>
        <taxon>Ascomycota</taxon>
        <taxon>Pezizomycotina</taxon>
        <taxon>Dothideomycetes</taxon>
        <taxon>Pleosporomycetidae</taxon>
        <taxon>Pleosporales</taxon>
        <taxon>Pleosporineae</taxon>
        <taxon>Didymellaceae</taxon>
        <taxon>Ascochyta</taxon>
    </lineage>
</organism>
<dbReference type="Proteomes" id="UP000076837">
    <property type="component" value="Unassembled WGS sequence"/>
</dbReference>
<dbReference type="STRING" id="5454.A0A162YQZ8"/>